<evidence type="ECO:0000256" key="3">
    <source>
        <dbReference type="ARBA" id="ARBA00022448"/>
    </source>
</evidence>
<reference evidence="16 17" key="1">
    <citation type="journal article" date="2013" name="Nature">
        <title>Insights into bilaterian evolution from three spiralian genomes.</title>
        <authorList>
            <person name="Simakov O."/>
            <person name="Marletaz F."/>
            <person name="Cho S.J."/>
            <person name="Edsinger-Gonzales E."/>
            <person name="Havlak P."/>
            <person name="Hellsten U."/>
            <person name="Kuo D.H."/>
            <person name="Larsson T."/>
            <person name="Lv J."/>
            <person name="Arendt D."/>
            <person name="Savage R."/>
            <person name="Osoegawa K."/>
            <person name="de Jong P."/>
            <person name="Grimwood J."/>
            <person name="Chapman J.A."/>
            <person name="Shapiro H."/>
            <person name="Aerts A."/>
            <person name="Otillar R.P."/>
            <person name="Terry A.Y."/>
            <person name="Boore J.L."/>
            <person name="Grigoriev I.V."/>
            <person name="Lindberg D.R."/>
            <person name="Seaver E.C."/>
            <person name="Weisblat D.A."/>
            <person name="Putnam N.H."/>
            <person name="Rokhsar D.S."/>
        </authorList>
    </citation>
    <scope>NUCLEOTIDE SEQUENCE [LARGE SCALE GENOMIC DNA]</scope>
</reference>
<name>V4C6I8_LOTGI</name>
<feature type="coiled-coil region" evidence="13">
    <location>
        <begin position="176"/>
        <end position="217"/>
    </location>
</feature>
<organism evidence="16 17">
    <name type="scientific">Lottia gigantea</name>
    <name type="common">Giant owl limpet</name>
    <dbReference type="NCBI Taxonomy" id="225164"/>
    <lineage>
        <taxon>Eukaryota</taxon>
        <taxon>Metazoa</taxon>
        <taxon>Spiralia</taxon>
        <taxon>Lophotrochozoa</taxon>
        <taxon>Mollusca</taxon>
        <taxon>Gastropoda</taxon>
        <taxon>Patellogastropoda</taxon>
        <taxon>Lottioidea</taxon>
        <taxon>Lottiidae</taxon>
        <taxon>Lottia</taxon>
    </lineage>
</organism>
<gene>
    <name evidence="16" type="ORF">LOTGIDRAFT_214105</name>
</gene>
<evidence type="ECO:0000256" key="14">
    <source>
        <dbReference type="SAM" id="Phobius"/>
    </source>
</evidence>
<evidence type="ECO:0000256" key="7">
    <source>
        <dbReference type="ARBA" id="ARBA00022989"/>
    </source>
</evidence>
<keyword evidence="5 14" id="KW-0812">Transmembrane</keyword>
<dbReference type="SUPFAM" id="SSF81324">
    <property type="entry name" value="Voltage-gated potassium channels"/>
    <property type="match status" value="1"/>
</dbReference>
<dbReference type="OrthoDB" id="427456at2759"/>
<evidence type="ECO:0000256" key="4">
    <source>
        <dbReference type="ARBA" id="ARBA00022475"/>
    </source>
</evidence>
<keyword evidence="10 14" id="KW-0472">Membrane</keyword>
<evidence type="ECO:0000256" key="9">
    <source>
        <dbReference type="ARBA" id="ARBA00023065"/>
    </source>
</evidence>
<dbReference type="PANTHER" id="PTHR46480:SF1">
    <property type="entry name" value="VOLTAGE-GATED HYDROGEN CHANNEL 1"/>
    <property type="match status" value="1"/>
</dbReference>
<keyword evidence="11" id="KW-0407">Ion channel</keyword>
<evidence type="ECO:0000256" key="2">
    <source>
        <dbReference type="ARBA" id="ARBA00015897"/>
    </source>
</evidence>
<dbReference type="Gene3D" id="1.20.120.350">
    <property type="entry name" value="Voltage-gated potassium channels. Chain C"/>
    <property type="match status" value="1"/>
</dbReference>
<evidence type="ECO:0000256" key="12">
    <source>
        <dbReference type="ARBA" id="ARBA00031989"/>
    </source>
</evidence>
<dbReference type="AlphaFoldDB" id="V4C6I8"/>
<evidence type="ECO:0000256" key="1">
    <source>
        <dbReference type="ARBA" id="ARBA00004651"/>
    </source>
</evidence>
<evidence type="ECO:0000256" key="10">
    <source>
        <dbReference type="ARBA" id="ARBA00023136"/>
    </source>
</evidence>
<comment type="subcellular location">
    <subcellularLocation>
        <location evidence="1">Cell membrane</location>
        <topology evidence="1">Multi-pass membrane protein</topology>
    </subcellularLocation>
</comment>
<dbReference type="Pfam" id="PF00520">
    <property type="entry name" value="Ion_trans"/>
    <property type="match status" value="1"/>
</dbReference>
<keyword evidence="17" id="KW-1185">Reference proteome</keyword>
<keyword evidence="8 13" id="KW-0175">Coiled coil</keyword>
<feature type="transmembrane region" description="Helical" evidence="14">
    <location>
        <begin position="95"/>
        <end position="115"/>
    </location>
</feature>
<evidence type="ECO:0000256" key="11">
    <source>
        <dbReference type="ARBA" id="ARBA00023303"/>
    </source>
</evidence>
<dbReference type="RefSeq" id="XP_009051884.1">
    <property type="nucleotide sequence ID" value="XM_009053636.1"/>
</dbReference>
<dbReference type="InterPro" id="IPR031846">
    <property type="entry name" value="Hvcn1"/>
</dbReference>
<dbReference type="EMBL" id="KB201305">
    <property type="protein sequence ID" value="ESO97279.1"/>
    <property type="molecule type" value="Genomic_DNA"/>
</dbReference>
<keyword evidence="9" id="KW-0406">Ion transport</keyword>
<dbReference type="Proteomes" id="UP000030746">
    <property type="component" value="Unassembled WGS sequence"/>
</dbReference>
<evidence type="ECO:0000256" key="13">
    <source>
        <dbReference type="SAM" id="Coils"/>
    </source>
</evidence>
<evidence type="ECO:0000259" key="15">
    <source>
        <dbReference type="Pfam" id="PF00520"/>
    </source>
</evidence>
<dbReference type="GO" id="GO:0034702">
    <property type="term" value="C:monoatomic ion channel complex"/>
    <property type="evidence" value="ECO:0007669"/>
    <property type="project" value="UniProtKB-KW"/>
</dbReference>
<evidence type="ECO:0000256" key="5">
    <source>
        <dbReference type="ARBA" id="ARBA00022692"/>
    </source>
</evidence>
<keyword evidence="3" id="KW-0813">Transport</keyword>
<dbReference type="PANTHER" id="PTHR46480">
    <property type="entry name" value="F20B24.22"/>
    <property type="match status" value="1"/>
</dbReference>
<dbReference type="GeneID" id="20246470"/>
<keyword evidence="4" id="KW-1003">Cell membrane</keyword>
<dbReference type="GO" id="GO:0030171">
    <property type="term" value="F:voltage-gated proton channel activity"/>
    <property type="evidence" value="ECO:0007669"/>
    <property type="project" value="InterPro"/>
</dbReference>
<proteinExistence type="predicted"/>
<dbReference type="InterPro" id="IPR027359">
    <property type="entry name" value="Volt_channel_dom_sf"/>
</dbReference>
<dbReference type="KEGG" id="lgi:LOTGIDRAFT_214105"/>
<feature type="transmembrane region" description="Helical" evidence="14">
    <location>
        <begin position="54"/>
        <end position="75"/>
    </location>
</feature>
<dbReference type="CTD" id="20246470"/>
<keyword evidence="6" id="KW-0851">Voltage-gated channel</keyword>
<dbReference type="InterPro" id="IPR005821">
    <property type="entry name" value="Ion_trans_dom"/>
</dbReference>
<keyword evidence="7 14" id="KW-1133">Transmembrane helix</keyword>
<protein>
    <recommendedName>
        <fullName evidence="2">Voltage-gated hydrogen channel 1</fullName>
    </recommendedName>
    <alternativeName>
        <fullName evidence="12">Hydrogen voltage-gated channel 1</fullName>
    </alternativeName>
</protein>
<evidence type="ECO:0000256" key="6">
    <source>
        <dbReference type="ARBA" id="ARBA00022882"/>
    </source>
</evidence>
<sequence>MEDFHAIQDNLEKAIEKDETAKTAEASKGKQPQPVKPDQTIRERLRGIIESHNFHIGVVVLVIIDALLVISELLIDLDIVKLENKEHHVAPKVLHGFSIFILSIFMVEISIRIYVLRLEFFKRKLEVFDALVVIVSFILDIVFINSEGTKSGVGLLVILRLWRVTRILNGIVMSVKAQAQMKIDKEIENREACEKENLKLKQENTDQTKEIARLKELLDQNGVKYS</sequence>
<evidence type="ECO:0000313" key="16">
    <source>
        <dbReference type="EMBL" id="ESO97279.1"/>
    </source>
</evidence>
<evidence type="ECO:0000256" key="8">
    <source>
        <dbReference type="ARBA" id="ARBA00023054"/>
    </source>
</evidence>
<feature type="domain" description="Ion transport" evidence="15">
    <location>
        <begin position="53"/>
        <end position="171"/>
    </location>
</feature>
<dbReference type="OMA" id="VWYHWAG"/>
<evidence type="ECO:0000313" key="17">
    <source>
        <dbReference type="Proteomes" id="UP000030746"/>
    </source>
</evidence>
<accession>V4C6I8</accession>
<dbReference type="GO" id="GO:0005886">
    <property type="term" value="C:plasma membrane"/>
    <property type="evidence" value="ECO:0007669"/>
    <property type="project" value="UniProtKB-SubCell"/>
</dbReference>
<dbReference type="HOGENOM" id="CLU_076372_0_0_1"/>